<evidence type="ECO:0000256" key="2">
    <source>
        <dbReference type="ARBA" id="ARBA00011738"/>
    </source>
</evidence>
<keyword evidence="6 11" id="KW-0521">NADP</keyword>
<dbReference type="EMBL" id="VBPA01000378">
    <property type="protein sequence ID" value="TMQ68842.1"/>
    <property type="molecule type" value="Genomic_DNA"/>
</dbReference>
<dbReference type="InterPro" id="IPR020630">
    <property type="entry name" value="THF_DH/CycHdrlase_cat_dom"/>
</dbReference>
<comment type="catalytic activity">
    <reaction evidence="11">
        <text>(6R)-5,10-methylene-5,6,7,8-tetrahydrofolate + NADP(+) = (6R)-5,10-methenyltetrahydrofolate + NADPH</text>
        <dbReference type="Rhea" id="RHEA:22812"/>
        <dbReference type="ChEBI" id="CHEBI:15636"/>
        <dbReference type="ChEBI" id="CHEBI:57455"/>
        <dbReference type="ChEBI" id="CHEBI:57783"/>
        <dbReference type="ChEBI" id="CHEBI:58349"/>
        <dbReference type="EC" id="1.5.1.5"/>
    </reaction>
</comment>
<protein>
    <recommendedName>
        <fullName evidence="11">Bifunctional protein FolD</fullName>
    </recommendedName>
    <domain>
        <recommendedName>
            <fullName evidence="11">Methylenetetrahydrofolate dehydrogenase</fullName>
            <ecNumber evidence="11">1.5.1.5</ecNumber>
        </recommendedName>
    </domain>
    <domain>
        <recommendedName>
            <fullName evidence="11">Methenyltetrahydrofolate cyclohydrolase</fullName>
            <ecNumber evidence="11">3.5.4.9</ecNumber>
        </recommendedName>
    </domain>
</protein>
<dbReference type="GO" id="GO:0006164">
    <property type="term" value="P:purine nucleotide biosynthetic process"/>
    <property type="evidence" value="ECO:0007669"/>
    <property type="project" value="UniProtKB-KW"/>
</dbReference>
<comment type="similarity">
    <text evidence="11">Belongs to the tetrahydrofolate dehydrogenase/cyclohydrolase family.</text>
</comment>
<dbReference type="CDD" id="cd01080">
    <property type="entry name" value="NAD_bind_m-THF_DH_Cyclohyd"/>
    <property type="match status" value="1"/>
</dbReference>
<comment type="catalytic activity">
    <reaction evidence="11">
        <text>(6R)-5,10-methenyltetrahydrofolate + H2O = (6R)-10-formyltetrahydrofolate + H(+)</text>
        <dbReference type="Rhea" id="RHEA:23700"/>
        <dbReference type="ChEBI" id="CHEBI:15377"/>
        <dbReference type="ChEBI" id="CHEBI:15378"/>
        <dbReference type="ChEBI" id="CHEBI:57455"/>
        <dbReference type="ChEBI" id="CHEBI:195366"/>
        <dbReference type="EC" id="3.5.4.9"/>
    </reaction>
</comment>
<feature type="binding site" evidence="11">
    <location>
        <begin position="174"/>
        <end position="176"/>
    </location>
    <ligand>
        <name>NADP(+)</name>
        <dbReference type="ChEBI" id="CHEBI:58349"/>
    </ligand>
</feature>
<evidence type="ECO:0000259" key="14">
    <source>
        <dbReference type="Pfam" id="PF02882"/>
    </source>
</evidence>
<dbReference type="Gene3D" id="3.40.50.720">
    <property type="entry name" value="NAD(P)-binding Rossmann-like Domain"/>
    <property type="match status" value="1"/>
</dbReference>
<evidence type="ECO:0000256" key="10">
    <source>
        <dbReference type="ARBA" id="ARBA00023268"/>
    </source>
</evidence>
<gene>
    <name evidence="11" type="primary">folD</name>
    <name evidence="15" type="ORF">E6K80_13690</name>
</gene>
<dbReference type="AlphaFoldDB" id="A0A538TYY0"/>
<dbReference type="InterPro" id="IPR036291">
    <property type="entry name" value="NAD(P)-bd_dom_sf"/>
</dbReference>
<dbReference type="GO" id="GO:0035999">
    <property type="term" value="P:tetrahydrofolate interconversion"/>
    <property type="evidence" value="ECO:0007669"/>
    <property type="project" value="UniProtKB-UniRule"/>
</dbReference>
<dbReference type="GO" id="GO:0004488">
    <property type="term" value="F:methylenetetrahydrofolate dehydrogenase (NADP+) activity"/>
    <property type="evidence" value="ECO:0007669"/>
    <property type="project" value="UniProtKB-UniRule"/>
</dbReference>
<dbReference type="InterPro" id="IPR020631">
    <property type="entry name" value="THF_DH/CycHdrlase_NAD-bd_dom"/>
</dbReference>
<evidence type="ECO:0000256" key="12">
    <source>
        <dbReference type="SAM" id="MobiDB-lite"/>
    </source>
</evidence>
<accession>A0A538TYY0</accession>
<dbReference type="InterPro" id="IPR000672">
    <property type="entry name" value="THF_DH/CycHdrlase"/>
</dbReference>
<dbReference type="PRINTS" id="PR00085">
    <property type="entry name" value="THFDHDRGNASE"/>
</dbReference>
<reference evidence="15 16" key="1">
    <citation type="journal article" date="2019" name="Nat. Microbiol.">
        <title>Mediterranean grassland soil C-N compound turnover is dependent on rainfall and depth, and is mediated by genomically divergent microorganisms.</title>
        <authorList>
            <person name="Diamond S."/>
            <person name="Andeer P.F."/>
            <person name="Li Z."/>
            <person name="Crits-Christoph A."/>
            <person name="Burstein D."/>
            <person name="Anantharaman K."/>
            <person name="Lane K.R."/>
            <person name="Thomas B.C."/>
            <person name="Pan C."/>
            <person name="Northen T.R."/>
            <person name="Banfield J.F."/>
        </authorList>
    </citation>
    <scope>NUCLEOTIDE SEQUENCE [LARGE SCALE GENOMIC DNA]</scope>
    <source>
        <strain evidence="15">WS_10</strain>
    </source>
</reference>
<comment type="subunit">
    <text evidence="2 11">Homodimer.</text>
</comment>
<dbReference type="SUPFAM" id="SSF53223">
    <property type="entry name" value="Aminoacid dehydrogenase-like, N-terminal domain"/>
    <property type="match status" value="1"/>
</dbReference>
<evidence type="ECO:0000256" key="6">
    <source>
        <dbReference type="ARBA" id="ARBA00022857"/>
    </source>
</evidence>
<evidence type="ECO:0000256" key="5">
    <source>
        <dbReference type="ARBA" id="ARBA00022801"/>
    </source>
</evidence>
<evidence type="ECO:0000256" key="4">
    <source>
        <dbReference type="ARBA" id="ARBA00022755"/>
    </source>
</evidence>
<evidence type="ECO:0000256" key="7">
    <source>
        <dbReference type="ARBA" id="ARBA00023002"/>
    </source>
</evidence>
<comment type="caution">
    <text evidence="11">Lacks conserved residue(s) required for the propagation of feature annotation.</text>
</comment>
<dbReference type="SUPFAM" id="SSF51735">
    <property type="entry name" value="NAD(P)-binding Rossmann-fold domains"/>
    <property type="match status" value="1"/>
</dbReference>
<sequence length="302" mass="31418">MPYRRSDSTQGARRLSGKEPAAAARAAAKRRVDELRAAGVVPLLALVSVGEDPASQIYMKRKTEACAEAGIEVRRVAIPQGADTRSVVDRVRALGDDPAVHGILVQLPLAPPAERQAVLEAVPPHKDVDGFHPENAGRLATGLPGFVPATPKGILELLRYHQLPLAGKHAVVLGRSNIVGRPTATLLSTRGVDMTVTLGHSASGPALQSLAREADLLIAAIGKPEMVTGDWVKPGAVVVDVGIHRVPAEKGTRITGDVEVATVAPLASAYTPVPGGVGPMTVAMVVVSTVLAAERQMAGIRV</sequence>
<keyword evidence="10 11" id="KW-0511">Multifunctional enzyme</keyword>
<dbReference type="PANTHER" id="PTHR48099:SF5">
    <property type="entry name" value="C-1-TETRAHYDROFOLATE SYNTHASE, CYTOPLASMIC"/>
    <property type="match status" value="1"/>
</dbReference>
<evidence type="ECO:0000256" key="3">
    <source>
        <dbReference type="ARBA" id="ARBA00022563"/>
    </source>
</evidence>
<keyword evidence="11" id="KW-0028">Amino-acid biosynthesis</keyword>
<dbReference type="FunFam" id="3.40.50.10860:FF:000005">
    <property type="entry name" value="C-1-tetrahydrofolate synthase, cytoplasmic, putative"/>
    <property type="match status" value="1"/>
</dbReference>
<dbReference type="EC" id="1.5.1.5" evidence="11"/>
<feature type="binding site" evidence="11">
    <location>
        <position position="243"/>
    </location>
    <ligand>
        <name>NADP(+)</name>
        <dbReference type="ChEBI" id="CHEBI:58349"/>
    </ligand>
</feature>
<dbReference type="GO" id="GO:0000105">
    <property type="term" value="P:L-histidine biosynthetic process"/>
    <property type="evidence" value="ECO:0007669"/>
    <property type="project" value="UniProtKB-KW"/>
</dbReference>
<dbReference type="Gene3D" id="3.40.50.10860">
    <property type="entry name" value="Leucine Dehydrogenase, chain A, domain 1"/>
    <property type="match status" value="1"/>
</dbReference>
<proteinExistence type="inferred from homology"/>
<dbReference type="Proteomes" id="UP000319836">
    <property type="component" value="Unassembled WGS sequence"/>
</dbReference>
<evidence type="ECO:0000259" key="13">
    <source>
        <dbReference type="Pfam" id="PF00763"/>
    </source>
</evidence>
<keyword evidence="7 11" id="KW-0560">Oxidoreductase</keyword>
<name>A0A538TYY0_UNCEI</name>
<keyword evidence="5 11" id="KW-0378">Hydrolase</keyword>
<comment type="pathway">
    <text evidence="1 11">One-carbon metabolism; tetrahydrofolate interconversion.</text>
</comment>
<evidence type="ECO:0000256" key="11">
    <source>
        <dbReference type="HAMAP-Rule" id="MF_01576"/>
    </source>
</evidence>
<feature type="region of interest" description="Disordered" evidence="12">
    <location>
        <begin position="1"/>
        <end position="22"/>
    </location>
</feature>
<keyword evidence="9 11" id="KW-0486">Methionine biosynthesis</keyword>
<keyword evidence="8 11" id="KW-0368">Histidine biosynthesis</keyword>
<dbReference type="GO" id="GO:0005829">
    <property type="term" value="C:cytosol"/>
    <property type="evidence" value="ECO:0007669"/>
    <property type="project" value="TreeGrafter"/>
</dbReference>
<evidence type="ECO:0000313" key="15">
    <source>
        <dbReference type="EMBL" id="TMQ68842.1"/>
    </source>
</evidence>
<keyword evidence="3 11" id="KW-0554">One-carbon metabolism</keyword>
<dbReference type="PROSITE" id="PS00767">
    <property type="entry name" value="THF_DHG_CYH_2"/>
    <property type="match status" value="1"/>
</dbReference>
<keyword evidence="4 11" id="KW-0658">Purine biosynthesis</keyword>
<dbReference type="GO" id="GO:0004477">
    <property type="term" value="F:methenyltetrahydrofolate cyclohydrolase activity"/>
    <property type="evidence" value="ECO:0007669"/>
    <property type="project" value="UniProtKB-UniRule"/>
</dbReference>
<dbReference type="Pfam" id="PF02882">
    <property type="entry name" value="THF_DHG_CYH_C"/>
    <property type="match status" value="1"/>
</dbReference>
<feature type="domain" description="Tetrahydrofolate dehydrogenase/cyclohydrolase catalytic" evidence="13">
    <location>
        <begin position="15"/>
        <end position="129"/>
    </location>
</feature>
<comment type="caution">
    <text evidence="15">The sequence shown here is derived from an EMBL/GenBank/DDBJ whole genome shotgun (WGS) entry which is preliminary data.</text>
</comment>
<evidence type="ECO:0000256" key="9">
    <source>
        <dbReference type="ARBA" id="ARBA00023167"/>
    </source>
</evidence>
<feature type="domain" description="Tetrahydrofolate dehydrogenase/cyclohydrolase NAD(P)-binding" evidence="14">
    <location>
        <begin position="148"/>
        <end position="296"/>
    </location>
</feature>
<dbReference type="PANTHER" id="PTHR48099">
    <property type="entry name" value="C-1-TETRAHYDROFOLATE SYNTHASE, CYTOPLASMIC-RELATED"/>
    <property type="match status" value="1"/>
</dbReference>
<dbReference type="GO" id="GO:0009086">
    <property type="term" value="P:methionine biosynthetic process"/>
    <property type="evidence" value="ECO:0007669"/>
    <property type="project" value="UniProtKB-KW"/>
</dbReference>
<dbReference type="HAMAP" id="MF_01576">
    <property type="entry name" value="THF_DHG_CYH"/>
    <property type="match status" value="1"/>
</dbReference>
<evidence type="ECO:0000313" key="16">
    <source>
        <dbReference type="Proteomes" id="UP000319836"/>
    </source>
</evidence>
<dbReference type="Pfam" id="PF00763">
    <property type="entry name" value="THF_DHG_CYH"/>
    <property type="match status" value="1"/>
</dbReference>
<comment type="function">
    <text evidence="11">Catalyzes the oxidation of 5,10-methylenetetrahydrofolate to 5,10-methenyltetrahydrofolate and then the hydrolysis of 5,10-methenyltetrahydrofolate to 10-formyltetrahydrofolate.</text>
</comment>
<evidence type="ECO:0000256" key="1">
    <source>
        <dbReference type="ARBA" id="ARBA00004777"/>
    </source>
</evidence>
<dbReference type="InterPro" id="IPR020867">
    <property type="entry name" value="THF_DH/CycHdrlase_CS"/>
</dbReference>
<dbReference type="UniPathway" id="UPA00193"/>
<dbReference type="EC" id="3.5.4.9" evidence="11"/>
<dbReference type="FunFam" id="3.40.50.720:FF:000006">
    <property type="entry name" value="Bifunctional protein FolD"/>
    <property type="match status" value="1"/>
</dbReference>
<dbReference type="InterPro" id="IPR046346">
    <property type="entry name" value="Aminoacid_DH-like_N_sf"/>
</dbReference>
<evidence type="ECO:0000256" key="8">
    <source>
        <dbReference type="ARBA" id="ARBA00023102"/>
    </source>
</evidence>
<organism evidence="15 16">
    <name type="scientific">Eiseniibacteriota bacterium</name>
    <dbReference type="NCBI Taxonomy" id="2212470"/>
    <lineage>
        <taxon>Bacteria</taxon>
        <taxon>Candidatus Eiseniibacteriota</taxon>
    </lineage>
</organism>